<keyword evidence="5" id="KW-1185">Reference proteome</keyword>
<dbReference type="Gene3D" id="1.10.443.10">
    <property type="entry name" value="Intergrase catalytic core"/>
    <property type="match status" value="1"/>
</dbReference>
<feature type="domain" description="Tyr recombinase" evidence="3">
    <location>
        <begin position="199"/>
        <end position="373"/>
    </location>
</feature>
<dbReference type="InterPro" id="IPR013762">
    <property type="entry name" value="Integrase-like_cat_sf"/>
</dbReference>
<dbReference type="InterPro" id="IPR011010">
    <property type="entry name" value="DNA_brk_join_enz"/>
</dbReference>
<accession>A0ABT1F4G1</accession>
<evidence type="ECO:0000256" key="1">
    <source>
        <dbReference type="ARBA" id="ARBA00022908"/>
    </source>
</evidence>
<sequence length="376" mass="42930">MKQVQQRGKRYTATVRLNGHSLTSTFPKKSQAKEWCDRVEIAIRDEIVNPANVFKREDFIAKKSQKPKNIKELEAEKKKNDSIPSIDWPLKKAIQKYMYEDLEKLKGFKQALLRLKMWMRSEFADVPLKDISAEMIHTWKINRRTNKGKIPSPSTIRNDLYRLSVIFETARTARTKDGWGLTELHNPVKEILLPSPPAGRDRRLQGDEERRLRQALLSGCHPLEMSCFFEISLATGMRKSEILQATADEVIEGRMGWSIKKNDTKNGTNRTVHLSKKATDAVLKLINVNHGKTYGNRLFSICSTTVDNLWKTARKRAGCPDLRIHDLRHEAISRLADAGLSLGALASMSGHKTSQMLLRYINAKESDIREKLALIA</sequence>
<proteinExistence type="predicted"/>
<dbReference type="Proteomes" id="UP001523528">
    <property type="component" value="Unassembled WGS sequence"/>
</dbReference>
<dbReference type="SUPFAM" id="SSF56349">
    <property type="entry name" value="DNA breaking-rejoining enzymes"/>
    <property type="match status" value="1"/>
</dbReference>
<evidence type="ECO:0000256" key="2">
    <source>
        <dbReference type="ARBA" id="ARBA00023172"/>
    </source>
</evidence>
<dbReference type="EMBL" id="JAMYZZ010000090">
    <property type="protein sequence ID" value="MCP1260107.1"/>
    <property type="molecule type" value="Genomic_DNA"/>
</dbReference>
<evidence type="ECO:0000259" key="3">
    <source>
        <dbReference type="PROSITE" id="PS51898"/>
    </source>
</evidence>
<keyword evidence="1" id="KW-0229">DNA integration</keyword>
<keyword evidence="2" id="KW-0233">DNA recombination</keyword>
<dbReference type="RefSeq" id="WP_165993377.1">
    <property type="nucleotide sequence ID" value="NZ_JAMYZY010000122.1"/>
</dbReference>
<evidence type="ECO:0000313" key="5">
    <source>
        <dbReference type="Proteomes" id="UP001523528"/>
    </source>
</evidence>
<dbReference type="PANTHER" id="PTHR30349">
    <property type="entry name" value="PHAGE INTEGRASE-RELATED"/>
    <property type="match status" value="1"/>
</dbReference>
<evidence type="ECO:0000313" key="4">
    <source>
        <dbReference type="EMBL" id="MCP1260107.1"/>
    </source>
</evidence>
<dbReference type="Pfam" id="PF00589">
    <property type="entry name" value="Phage_integrase"/>
    <property type="match status" value="1"/>
</dbReference>
<dbReference type="CDD" id="cd00796">
    <property type="entry name" value="INT_Rci_Hp1_C"/>
    <property type="match status" value="1"/>
</dbReference>
<reference evidence="4 5" key="1">
    <citation type="submission" date="2022-06" db="EMBL/GenBank/DDBJ databases">
        <title>Acetobacer genomes from food samples.</title>
        <authorList>
            <person name="Sombolestani A."/>
        </authorList>
    </citation>
    <scope>NUCLEOTIDE SEQUENCE [LARGE SCALE GENOMIC DNA]</scope>
    <source>
        <strain evidence="4 5">R-83285</strain>
    </source>
</reference>
<gene>
    <name evidence="4" type="ORF">NKW50_16210</name>
</gene>
<protein>
    <submittedName>
        <fullName evidence="4">Site-specific integrase</fullName>
    </submittedName>
</protein>
<name>A0ABT1F4G1_9PROT</name>
<dbReference type="PANTHER" id="PTHR30349:SF94">
    <property type="entry name" value="INTEGRASE_RECOMBINASE HI_1414-RELATED"/>
    <property type="match status" value="1"/>
</dbReference>
<dbReference type="InterPro" id="IPR002104">
    <property type="entry name" value="Integrase_catalytic"/>
</dbReference>
<organism evidence="4 5">
    <name type="scientific">Acetobacter lambici</name>
    <dbReference type="NCBI Taxonomy" id="1332824"/>
    <lineage>
        <taxon>Bacteria</taxon>
        <taxon>Pseudomonadati</taxon>
        <taxon>Pseudomonadota</taxon>
        <taxon>Alphaproteobacteria</taxon>
        <taxon>Acetobacterales</taxon>
        <taxon>Acetobacteraceae</taxon>
        <taxon>Acetobacter</taxon>
    </lineage>
</organism>
<dbReference type="InterPro" id="IPR050090">
    <property type="entry name" value="Tyrosine_recombinase_XerCD"/>
</dbReference>
<dbReference type="PROSITE" id="PS51898">
    <property type="entry name" value="TYR_RECOMBINASE"/>
    <property type="match status" value="1"/>
</dbReference>
<comment type="caution">
    <text evidence="4">The sequence shown here is derived from an EMBL/GenBank/DDBJ whole genome shotgun (WGS) entry which is preliminary data.</text>
</comment>